<proteinExistence type="inferred from homology"/>
<dbReference type="InterPro" id="IPR028344">
    <property type="entry name" value="ParE1/4"/>
</dbReference>
<sequence>MPENNGWVIRPAAETDLSDIWHYGADTWGIEQADRYADGLFSLFDLLSDFPEMARERDEFSPPVRIHPSGVHLVIYRAEGQGIEIIRILHAHQNLTAYLLDD</sequence>
<evidence type="ECO:0000313" key="5">
    <source>
        <dbReference type="Proteomes" id="UP000199582"/>
    </source>
</evidence>
<dbReference type="InterPro" id="IPR035093">
    <property type="entry name" value="RelE/ParE_toxin_dom_sf"/>
</dbReference>
<dbReference type="PIRSF" id="PIRSF029218">
    <property type="entry name" value="ParE"/>
    <property type="match status" value="1"/>
</dbReference>
<evidence type="ECO:0000313" key="4">
    <source>
        <dbReference type="EMBL" id="SEM26187.1"/>
    </source>
</evidence>
<accession>A0A1H7WYZ0</accession>
<keyword evidence="2" id="KW-1277">Toxin-antitoxin system</keyword>
<evidence type="ECO:0000256" key="3">
    <source>
        <dbReference type="PIRNR" id="PIRNR029218"/>
    </source>
</evidence>
<evidence type="ECO:0000256" key="2">
    <source>
        <dbReference type="ARBA" id="ARBA00022649"/>
    </source>
</evidence>
<evidence type="ECO:0000256" key="1">
    <source>
        <dbReference type="ARBA" id="ARBA00006226"/>
    </source>
</evidence>
<organism evidence="4 5">
    <name type="scientific">Roseovarius azorensis</name>
    <dbReference type="NCBI Taxonomy" id="1287727"/>
    <lineage>
        <taxon>Bacteria</taxon>
        <taxon>Pseudomonadati</taxon>
        <taxon>Pseudomonadota</taxon>
        <taxon>Alphaproteobacteria</taxon>
        <taxon>Rhodobacterales</taxon>
        <taxon>Roseobacteraceae</taxon>
        <taxon>Roseovarius</taxon>
    </lineage>
</organism>
<dbReference type="Pfam" id="PF05016">
    <property type="entry name" value="ParE_toxin"/>
    <property type="match status" value="1"/>
</dbReference>
<name>A0A1H7WYZ0_9RHOB</name>
<dbReference type="InterPro" id="IPR007712">
    <property type="entry name" value="RelE/ParE_toxin"/>
</dbReference>
<dbReference type="STRING" id="1287727.SAMN05443999_11740"/>
<dbReference type="InterPro" id="IPR051803">
    <property type="entry name" value="TA_system_RelE-like_toxin"/>
</dbReference>
<protein>
    <recommendedName>
        <fullName evidence="3">Toxin</fullName>
    </recommendedName>
</protein>
<dbReference type="Gene3D" id="3.30.2310.20">
    <property type="entry name" value="RelE-like"/>
    <property type="match status" value="1"/>
</dbReference>
<dbReference type="EMBL" id="FOAG01000017">
    <property type="protein sequence ID" value="SEM26187.1"/>
    <property type="molecule type" value="Genomic_DNA"/>
</dbReference>
<dbReference type="PANTHER" id="PTHR33755:SF9">
    <property type="entry name" value="TOXIN PARE1"/>
    <property type="match status" value="1"/>
</dbReference>
<dbReference type="RefSeq" id="WP_073037536.1">
    <property type="nucleotide sequence ID" value="NZ_FOAG01000017.1"/>
</dbReference>
<keyword evidence="5" id="KW-1185">Reference proteome</keyword>
<comment type="similarity">
    <text evidence="1 3">Belongs to the RelE toxin family.</text>
</comment>
<dbReference type="PANTHER" id="PTHR33755">
    <property type="entry name" value="TOXIN PARE1-RELATED"/>
    <property type="match status" value="1"/>
</dbReference>
<reference evidence="4 5" key="1">
    <citation type="submission" date="2016-10" db="EMBL/GenBank/DDBJ databases">
        <authorList>
            <person name="de Groot N.N."/>
        </authorList>
    </citation>
    <scope>NUCLEOTIDE SEQUENCE [LARGE SCALE GENOMIC DNA]</scope>
    <source>
        <strain evidence="4 5">DSM 100674</strain>
    </source>
</reference>
<dbReference type="Proteomes" id="UP000199582">
    <property type="component" value="Unassembled WGS sequence"/>
</dbReference>
<dbReference type="OrthoDB" id="7173315at2"/>
<dbReference type="AlphaFoldDB" id="A0A1H7WYZ0"/>
<gene>
    <name evidence="4" type="ORF">SAMN05443999_11740</name>
</gene>